<dbReference type="PANTHER" id="PTHR34821">
    <property type="entry name" value="INNER MEMBRANE PROTEIN YDCZ"/>
    <property type="match status" value="1"/>
</dbReference>
<keyword evidence="1" id="KW-1133">Transmembrane helix</keyword>
<dbReference type="AlphaFoldDB" id="A0A4D7C699"/>
<proteinExistence type="predicted"/>
<keyword evidence="3" id="KW-1185">Reference proteome</keyword>
<feature type="transmembrane region" description="Helical" evidence="1">
    <location>
        <begin position="74"/>
        <end position="92"/>
    </location>
</feature>
<dbReference type="EMBL" id="CP039704">
    <property type="protein sequence ID" value="QCI79310.1"/>
    <property type="molecule type" value="Genomic_DNA"/>
</dbReference>
<dbReference type="Pfam" id="PF04657">
    <property type="entry name" value="DMT_YdcZ"/>
    <property type="match status" value="1"/>
</dbReference>
<dbReference type="Proteomes" id="UP000298714">
    <property type="component" value="Chromosome"/>
</dbReference>
<sequence>MNNLGYGVWAYAAGALIPLVGILNAGLSRALGGPFYASFFVMLSGAVAMGVVALLAQGAPPALYRYGDIQPQHLIAGLIMAFYIGSITWLAPRFGVGNAILLVVTAQICTAAIIDNFALFGAPHKPLTWLRASGLVLVIAGLAITQLAASRR</sequence>
<feature type="transmembrane region" description="Helical" evidence="1">
    <location>
        <begin position="128"/>
        <end position="149"/>
    </location>
</feature>
<feature type="transmembrane region" description="Helical" evidence="1">
    <location>
        <begin position="99"/>
        <end position="122"/>
    </location>
</feature>
<evidence type="ECO:0000313" key="2">
    <source>
        <dbReference type="EMBL" id="QCI79310.1"/>
    </source>
</evidence>
<organism evidence="2 3">
    <name type="scientific">Hankyongella ginsenosidimutans</name>
    <dbReference type="NCBI Taxonomy" id="1763828"/>
    <lineage>
        <taxon>Bacteria</taxon>
        <taxon>Pseudomonadati</taxon>
        <taxon>Pseudomonadota</taxon>
        <taxon>Alphaproteobacteria</taxon>
        <taxon>Sphingomonadales</taxon>
        <taxon>Sphingomonadaceae</taxon>
        <taxon>Hankyongella</taxon>
    </lineage>
</organism>
<gene>
    <name evidence="2" type="ORF">E6W36_06350</name>
</gene>
<feature type="transmembrane region" description="Helical" evidence="1">
    <location>
        <begin position="34"/>
        <end position="54"/>
    </location>
</feature>
<evidence type="ECO:0000256" key="1">
    <source>
        <dbReference type="SAM" id="Phobius"/>
    </source>
</evidence>
<reference evidence="3" key="1">
    <citation type="submission" date="2019-04" db="EMBL/GenBank/DDBJ databases">
        <title>Complete genome sequence of Sphingomonas sp. W1-2-3.</title>
        <authorList>
            <person name="Im W.T."/>
        </authorList>
    </citation>
    <scope>NUCLEOTIDE SEQUENCE [LARGE SCALE GENOMIC DNA]</scope>
    <source>
        <strain evidence="3">W1-2-3</strain>
    </source>
</reference>
<dbReference type="InterPro" id="IPR006750">
    <property type="entry name" value="YdcZ"/>
</dbReference>
<protein>
    <submittedName>
        <fullName evidence="2">DMT family transporter</fullName>
    </submittedName>
</protein>
<keyword evidence="1" id="KW-0472">Membrane</keyword>
<dbReference type="RefSeq" id="WP_222874143.1">
    <property type="nucleotide sequence ID" value="NZ_CP039704.1"/>
</dbReference>
<evidence type="ECO:0000313" key="3">
    <source>
        <dbReference type="Proteomes" id="UP000298714"/>
    </source>
</evidence>
<keyword evidence="1" id="KW-0812">Transmembrane</keyword>
<name>A0A4D7C699_9SPHN</name>
<dbReference type="PANTHER" id="PTHR34821:SF2">
    <property type="entry name" value="INNER MEMBRANE PROTEIN YDCZ"/>
    <property type="match status" value="1"/>
</dbReference>
<dbReference type="GO" id="GO:0005886">
    <property type="term" value="C:plasma membrane"/>
    <property type="evidence" value="ECO:0007669"/>
    <property type="project" value="TreeGrafter"/>
</dbReference>
<dbReference type="KEGG" id="hgn:E6W36_06350"/>
<feature type="transmembrane region" description="Helical" evidence="1">
    <location>
        <begin position="6"/>
        <end position="27"/>
    </location>
</feature>
<accession>A0A4D7C699</accession>